<feature type="transmembrane region" description="Helical" evidence="3">
    <location>
        <begin position="267"/>
        <end position="289"/>
    </location>
</feature>
<dbReference type="Gene3D" id="1.10.287.130">
    <property type="match status" value="1"/>
</dbReference>
<dbReference type="AlphaFoldDB" id="A0A5A5TE16"/>
<feature type="transmembrane region" description="Helical" evidence="3">
    <location>
        <begin position="21"/>
        <end position="45"/>
    </location>
</feature>
<dbReference type="EC" id="2.7.13.3" evidence="2"/>
<feature type="domain" description="GAF" evidence="4">
    <location>
        <begin position="574"/>
        <end position="713"/>
    </location>
</feature>
<gene>
    <name evidence="5" type="ORF">KDI_31210</name>
</gene>
<sequence length="927" mass="105214">MQASFTRDRQRKKTSPQQIRRWIFVGIASIVIVAIIIANSITYFTDSRGNTSLISPLLFIFASIISIMFLILGSLTWLYTSHKQKKITFYFFCVCYSISLTFAAEAAATNNSNIFFSDITSFGSCSSIAALVIFFYHFPDLTLPAQSAVRQRQRIPWRGIILFCSHIVGTATIFTSLAFSLTGQTYEILRSTIIVNVTIMTMNIVLRISHSWFYCMQHELRQQLQQLRWIASGFILGSSLFWIFTLLPQLVPMPYAPLPGELTTLPIIIFLFTLGVAVLRYQLLIFTIYIRKSLIFAVRALGYMAVIYCCLLISSNSVQKNDPHVLLKYGLVLSITLVCSLAIWRLAEPCVDFFFFRERRRYRQIFDQSLYSSQISVDDIARIMTTMAVEAFEIPQVCLYLLEETRSVYRLTPDLLDEKRAFNREQLAQLLMQRLGSIEAASTATTGQEIDIAHPIFKQLAVAIRPLLLQEITTDSANRPAGISRYITPDGDREGDHILLAPIFIQKRLVGILVLGERDGERSYASEDFDIIALLLKRISPLLETALLTARANQQKALLNNLYSASSASGKSYTVSTIEQTARRYAQSVAAAIAGRAEVWLPQDQGYHCFVSEGHAPRLIETMEMPPLQAEDWQTYFFEAGSDVTHLPSFFIFPPETSFAWLPLHYGAQRAGILLLTYIQPHSFVPEERHALQMFARSLQAALDNVRMVNDLQQAYKKQQELDHLKDRFIDTVTQQLRIPLKRLDEYVETIEHYHTTLPAAERGKLIRQAYKTSGDLSIMLDTLFNVSQPRQEIALRTVALSTFVDTIISSLHTTQHKVSHEIPEHMQVSTDVFLLRQICTSILKRITSQQEYTVCLRASHSFTHVFIHIDCSGAQEKSAPRLTFSQSLIKSLLQEIDGSLEITPQAEYERITIGLPMAQEAPLKTS</sequence>
<evidence type="ECO:0000313" key="6">
    <source>
        <dbReference type="Proteomes" id="UP000322530"/>
    </source>
</evidence>
<keyword evidence="3" id="KW-0812">Transmembrane</keyword>
<proteinExistence type="predicted"/>
<feature type="transmembrane region" description="Helical" evidence="3">
    <location>
        <begin position="114"/>
        <end position="138"/>
    </location>
</feature>
<organism evidence="5 6">
    <name type="scientific">Dictyobacter arantiisoli</name>
    <dbReference type="NCBI Taxonomy" id="2014874"/>
    <lineage>
        <taxon>Bacteria</taxon>
        <taxon>Bacillati</taxon>
        <taxon>Chloroflexota</taxon>
        <taxon>Ktedonobacteria</taxon>
        <taxon>Ktedonobacterales</taxon>
        <taxon>Dictyobacteraceae</taxon>
        <taxon>Dictyobacter</taxon>
    </lineage>
</organism>
<keyword evidence="3" id="KW-1133">Transmembrane helix</keyword>
<dbReference type="SMART" id="SM00065">
    <property type="entry name" value="GAF"/>
    <property type="match status" value="2"/>
</dbReference>
<feature type="transmembrane region" description="Helical" evidence="3">
    <location>
        <begin position="296"/>
        <end position="314"/>
    </location>
</feature>
<dbReference type="EMBL" id="BIXY01000045">
    <property type="protein sequence ID" value="GCF09557.1"/>
    <property type="molecule type" value="Genomic_DNA"/>
</dbReference>
<feature type="domain" description="GAF" evidence="4">
    <location>
        <begin position="376"/>
        <end position="553"/>
    </location>
</feature>
<dbReference type="SUPFAM" id="SSF55781">
    <property type="entry name" value="GAF domain-like"/>
    <property type="match status" value="2"/>
</dbReference>
<evidence type="ECO:0000259" key="4">
    <source>
        <dbReference type="SMART" id="SM00065"/>
    </source>
</evidence>
<evidence type="ECO:0000256" key="3">
    <source>
        <dbReference type="SAM" id="Phobius"/>
    </source>
</evidence>
<dbReference type="InterPro" id="IPR052023">
    <property type="entry name" value="Histidine_kinase_KdpD"/>
</dbReference>
<feature type="transmembrane region" description="Helical" evidence="3">
    <location>
        <begin position="227"/>
        <end position="247"/>
    </location>
</feature>
<dbReference type="PANTHER" id="PTHR45569:SF1">
    <property type="entry name" value="SENSOR PROTEIN KDPD"/>
    <property type="match status" value="1"/>
</dbReference>
<feature type="transmembrane region" description="Helical" evidence="3">
    <location>
        <begin position="87"/>
        <end position="108"/>
    </location>
</feature>
<dbReference type="Proteomes" id="UP000322530">
    <property type="component" value="Unassembled WGS sequence"/>
</dbReference>
<dbReference type="SUPFAM" id="SSF47384">
    <property type="entry name" value="Homodimeric domain of signal transducing histidine kinase"/>
    <property type="match status" value="1"/>
</dbReference>
<comment type="catalytic activity">
    <reaction evidence="1">
        <text>ATP + protein L-histidine = ADP + protein N-phospho-L-histidine.</text>
        <dbReference type="EC" id="2.7.13.3"/>
    </reaction>
</comment>
<keyword evidence="3" id="KW-0472">Membrane</keyword>
<dbReference type="Gene3D" id="3.30.450.40">
    <property type="match status" value="2"/>
</dbReference>
<dbReference type="OrthoDB" id="136977at2"/>
<dbReference type="InterPro" id="IPR003018">
    <property type="entry name" value="GAF"/>
</dbReference>
<feature type="transmembrane region" description="Helical" evidence="3">
    <location>
        <begin position="188"/>
        <end position="206"/>
    </location>
</feature>
<dbReference type="PANTHER" id="PTHR45569">
    <property type="entry name" value="SENSOR PROTEIN KDPD"/>
    <property type="match status" value="1"/>
</dbReference>
<protein>
    <recommendedName>
        <fullName evidence="2">histidine kinase</fullName>
        <ecNumber evidence="2">2.7.13.3</ecNumber>
    </recommendedName>
</protein>
<name>A0A5A5TE16_9CHLR</name>
<feature type="transmembrane region" description="Helical" evidence="3">
    <location>
        <begin position="57"/>
        <end position="80"/>
    </location>
</feature>
<dbReference type="InterPro" id="IPR036097">
    <property type="entry name" value="HisK_dim/P_sf"/>
</dbReference>
<keyword evidence="6" id="KW-1185">Reference proteome</keyword>
<comment type="caution">
    <text evidence="5">The sequence shown here is derived from an EMBL/GenBank/DDBJ whole genome shotgun (WGS) entry which is preliminary data.</text>
</comment>
<accession>A0A5A5TE16</accession>
<dbReference type="InterPro" id="IPR029016">
    <property type="entry name" value="GAF-like_dom_sf"/>
</dbReference>
<dbReference type="GO" id="GO:0005886">
    <property type="term" value="C:plasma membrane"/>
    <property type="evidence" value="ECO:0007669"/>
    <property type="project" value="TreeGrafter"/>
</dbReference>
<feature type="transmembrane region" description="Helical" evidence="3">
    <location>
        <begin position="159"/>
        <end position="182"/>
    </location>
</feature>
<dbReference type="RefSeq" id="WP_149402487.1">
    <property type="nucleotide sequence ID" value="NZ_BIXY01000045.1"/>
</dbReference>
<evidence type="ECO:0000256" key="1">
    <source>
        <dbReference type="ARBA" id="ARBA00000085"/>
    </source>
</evidence>
<evidence type="ECO:0000256" key="2">
    <source>
        <dbReference type="ARBA" id="ARBA00012438"/>
    </source>
</evidence>
<dbReference type="GO" id="GO:0000155">
    <property type="term" value="F:phosphorelay sensor kinase activity"/>
    <property type="evidence" value="ECO:0007669"/>
    <property type="project" value="InterPro"/>
</dbReference>
<reference evidence="5 6" key="1">
    <citation type="submission" date="2019-01" db="EMBL/GenBank/DDBJ databases">
        <title>Draft genome sequence of Dictyobacter sp. Uno17.</title>
        <authorList>
            <person name="Wang C.M."/>
            <person name="Zheng Y."/>
            <person name="Sakai Y."/>
            <person name="Abe K."/>
            <person name="Yokota A."/>
            <person name="Yabe S."/>
        </authorList>
    </citation>
    <scope>NUCLEOTIDE SEQUENCE [LARGE SCALE GENOMIC DNA]</scope>
    <source>
        <strain evidence="5 6">Uno17</strain>
    </source>
</reference>
<evidence type="ECO:0000313" key="5">
    <source>
        <dbReference type="EMBL" id="GCF09557.1"/>
    </source>
</evidence>